<sequence length="57" mass="6553">MQSSHSILRKKEASTRIFSWKMRESAPYAYLFENAAVHIHRGHAFFISSAVVSEIQT</sequence>
<evidence type="ECO:0000313" key="1">
    <source>
        <dbReference type="EMBL" id="GGN97229.1"/>
    </source>
</evidence>
<accession>A0ABQ2KZ01</accession>
<comment type="caution">
    <text evidence="1">The sequence shown here is derived from an EMBL/GenBank/DDBJ whole genome shotgun (WGS) entry which is preliminary data.</text>
</comment>
<evidence type="ECO:0000313" key="2">
    <source>
        <dbReference type="Proteomes" id="UP000606653"/>
    </source>
</evidence>
<reference evidence="2" key="1">
    <citation type="journal article" date="2019" name="Int. J. Syst. Evol. Microbiol.">
        <title>The Global Catalogue of Microorganisms (GCM) 10K type strain sequencing project: providing services to taxonomists for standard genome sequencing and annotation.</title>
        <authorList>
            <consortium name="The Broad Institute Genomics Platform"/>
            <consortium name="The Broad Institute Genome Sequencing Center for Infectious Disease"/>
            <person name="Wu L."/>
            <person name="Ma J."/>
        </authorList>
    </citation>
    <scope>NUCLEOTIDE SEQUENCE [LARGE SCALE GENOMIC DNA]</scope>
    <source>
        <strain evidence="2">CGMCC 1.6964</strain>
    </source>
</reference>
<gene>
    <name evidence="1" type="ORF">GCM10010969_14960</name>
</gene>
<proteinExistence type="predicted"/>
<dbReference type="EMBL" id="BMLN01000003">
    <property type="protein sequence ID" value="GGN97229.1"/>
    <property type="molecule type" value="Genomic_DNA"/>
</dbReference>
<keyword evidence="2" id="KW-1185">Reference proteome</keyword>
<name>A0ABQ2KZ01_9BACL</name>
<protein>
    <submittedName>
        <fullName evidence="1">Uncharacterized protein</fullName>
    </submittedName>
</protein>
<dbReference type="Proteomes" id="UP000606653">
    <property type="component" value="Unassembled WGS sequence"/>
</dbReference>
<organism evidence="1 2">
    <name type="scientific">Saccharibacillus kuerlensis</name>
    <dbReference type="NCBI Taxonomy" id="459527"/>
    <lineage>
        <taxon>Bacteria</taxon>
        <taxon>Bacillati</taxon>
        <taxon>Bacillota</taxon>
        <taxon>Bacilli</taxon>
        <taxon>Bacillales</taxon>
        <taxon>Paenibacillaceae</taxon>
        <taxon>Saccharibacillus</taxon>
    </lineage>
</organism>